<dbReference type="Proteomes" id="UP000231157">
    <property type="component" value="Unassembled WGS sequence"/>
</dbReference>
<name>A0A2H0USM7_9BACT</name>
<comment type="caution">
    <text evidence="1">The sequence shown here is derived from an EMBL/GenBank/DDBJ whole genome shotgun (WGS) entry which is preliminary data.</text>
</comment>
<evidence type="ECO:0000313" key="2">
    <source>
        <dbReference type="Proteomes" id="UP000231157"/>
    </source>
</evidence>
<proteinExistence type="predicted"/>
<sequence>MKGGGFETYRGQDLEMDILGENVKPEAKYDGKYKQFKESLDLVKENQPEGWDPKDPPVAPTSFPSDLHLFVTEALEADGEKEGSLKFFDALGSHLDKLHGIDAFFTYEVEVKKGPRKEAVVTLDLTENPKKADRGAKADVILYIPEGVNYEAMTSEEKEAFLDSYAKAIAAGLESQLKSHAA</sequence>
<gene>
    <name evidence="1" type="ORF">COU07_00590</name>
</gene>
<reference evidence="2" key="1">
    <citation type="submission" date="2017-09" db="EMBL/GenBank/DDBJ databases">
        <title>Depth-based differentiation of microbial function through sediment-hosted aquifers and enrichment of novel symbionts in the deep terrestrial subsurface.</title>
        <authorList>
            <person name="Probst A.J."/>
            <person name="Ladd B."/>
            <person name="Jarett J.K."/>
            <person name="Geller-Mcgrath D.E."/>
            <person name="Sieber C.M.K."/>
            <person name="Emerson J.B."/>
            <person name="Anantharaman K."/>
            <person name="Thomas B.C."/>
            <person name="Malmstrom R."/>
            <person name="Stieglmeier M."/>
            <person name="Klingl A."/>
            <person name="Woyke T."/>
            <person name="Ryan C.M."/>
            <person name="Banfield J.F."/>
        </authorList>
    </citation>
    <scope>NUCLEOTIDE SEQUENCE [LARGE SCALE GENOMIC DNA]</scope>
</reference>
<organism evidence="1 2">
    <name type="scientific">Candidatus Harrisonbacteria bacterium CG10_big_fil_rev_8_21_14_0_10_40_38</name>
    <dbReference type="NCBI Taxonomy" id="1974583"/>
    <lineage>
        <taxon>Bacteria</taxon>
        <taxon>Candidatus Harrisoniibacteriota</taxon>
    </lineage>
</organism>
<dbReference type="AlphaFoldDB" id="A0A2H0USM7"/>
<accession>A0A2H0USM7</accession>
<dbReference type="EMBL" id="PFAZ01000001">
    <property type="protein sequence ID" value="PIR89383.1"/>
    <property type="molecule type" value="Genomic_DNA"/>
</dbReference>
<evidence type="ECO:0000313" key="1">
    <source>
        <dbReference type="EMBL" id="PIR89383.1"/>
    </source>
</evidence>
<protein>
    <submittedName>
        <fullName evidence="1">Uncharacterized protein</fullName>
    </submittedName>
</protein>